<organism evidence="2 3">
    <name type="scientific">Hymenobacter armeniacus</name>
    <dbReference type="NCBI Taxonomy" id="2771358"/>
    <lineage>
        <taxon>Bacteria</taxon>
        <taxon>Pseudomonadati</taxon>
        <taxon>Bacteroidota</taxon>
        <taxon>Cytophagia</taxon>
        <taxon>Cytophagales</taxon>
        <taxon>Hymenobacteraceae</taxon>
        <taxon>Hymenobacter</taxon>
    </lineage>
</organism>
<evidence type="ECO:0000256" key="1">
    <source>
        <dbReference type="SAM" id="SignalP"/>
    </source>
</evidence>
<accession>A0ABR8JXX6</accession>
<gene>
    <name evidence="2" type="ORF">IC234_15125</name>
</gene>
<dbReference type="Proteomes" id="UP000606003">
    <property type="component" value="Unassembled WGS sequence"/>
</dbReference>
<protein>
    <recommendedName>
        <fullName evidence="4">DUF2490 domain-containing protein</fullName>
    </recommendedName>
</protein>
<comment type="caution">
    <text evidence="2">The sequence shown here is derived from an EMBL/GenBank/DDBJ whole genome shotgun (WGS) entry which is preliminary data.</text>
</comment>
<dbReference type="EMBL" id="JACXAC010000005">
    <property type="protein sequence ID" value="MBD2723460.1"/>
    <property type="molecule type" value="Genomic_DNA"/>
</dbReference>
<keyword evidence="3" id="KW-1185">Reference proteome</keyword>
<dbReference type="RefSeq" id="WP_190926188.1">
    <property type="nucleotide sequence ID" value="NZ_JACXAC010000005.1"/>
</dbReference>
<reference evidence="2 3" key="1">
    <citation type="submission" date="2020-09" db="EMBL/GenBank/DDBJ databases">
        <authorList>
            <person name="Kim M.K."/>
        </authorList>
    </citation>
    <scope>NUCLEOTIDE SEQUENCE [LARGE SCALE GENOMIC DNA]</scope>
    <source>
        <strain evidence="2 3">BT189</strain>
    </source>
</reference>
<evidence type="ECO:0008006" key="4">
    <source>
        <dbReference type="Google" id="ProtNLM"/>
    </source>
</evidence>
<name>A0ABR8JXX6_9BACT</name>
<proteinExistence type="predicted"/>
<feature type="signal peptide" evidence="1">
    <location>
        <begin position="1"/>
        <end position="22"/>
    </location>
</feature>
<evidence type="ECO:0000313" key="3">
    <source>
        <dbReference type="Proteomes" id="UP000606003"/>
    </source>
</evidence>
<evidence type="ECO:0000313" key="2">
    <source>
        <dbReference type="EMBL" id="MBD2723460.1"/>
    </source>
</evidence>
<keyword evidence="1" id="KW-0732">Signal</keyword>
<feature type="chain" id="PRO_5045400583" description="DUF2490 domain-containing protein" evidence="1">
    <location>
        <begin position="23"/>
        <end position="256"/>
    </location>
</feature>
<sequence length="256" mass="28892">MRSFPCRYAALLGLALPFASLAQTAPAPAPADTARYYRHHLGLTASPVLDGFFRNNRSLPLGLLYKRQVKPAQALRARAEFIYDFFEQVKPLAVKGQGSGDAYRQTMYRMEAALGKEYAVISNKRFAGYVGLEAGGFYGTSKRDFEQYTQGYQAIDRNGQPYFTIAVNRGNSSFNDIGLFVQPLAGVRYQFLRRLYAEAEATLPIRWTRTQFQLQSRVSDFDTGTLPFGSDMGEDTYYRFTATFRPISTVHLVLLF</sequence>